<dbReference type="EC" id="2.7.7.87" evidence="3"/>
<dbReference type="GO" id="GO:0005737">
    <property type="term" value="C:cytoplasm"/>
    <property type="evidence" value="ECO:0007669"/>
    <property type="project" value="UniProtKB-SubCell"/>
</dbReference>
<evidence type="ECO:0000256" key="10">
    <source>
        <dbReference type="ARBA" id="ARBA00029774"/>
    </source>
</evidence>
<dbReference type="RefSeq" id="WP_207678520.1">
    <property type="nucleotide sequence ID" value="NZ_CP061800.1"/>
</dbReference>
<evidence type="ECO:0000259" key="12">
    <source>
        <dbReference type="PROSITE" id="PS51163"/>
    </source>
</evidence>
<dbReference type="GO" id="GO:0061710">
    <property type="term" value="F:L-threonylcarbamoyladenylate synthase"/>
    <property type="evidence" value="ECO:0007669"/>
    <property type="project" value="UniProtKB-EC"/>
</dbReference>
<protein>
    <recommendedName>
        <fullName evidence="10">L-threonylcarbamoyladenylate synthase</fullName>
        <ecNumber evidence="3">2.7.7.87</ecNumber>
    </recommendedName>
    <alternativeName>
        <fullName evidence="10">L-threonylcarbamoyladenylate synthase</fullName>
    </alternativeName>
</protein>
<keyword evidence="14" id="KW-1185">Reference proteome</keyword>
<dbReference type="EMBL" id="CP061800">
    <property type="protein sequence ID" value="QTA90226.1"/>
    <property type="molecule type" value="Genomic_DNA"/>
</dbReference>
<dbReference type="PROSITE" id="PS51163">
    <property type="entry name" value="YRDC"/>
    <property type="match status" value="1"/>
</dbReference>
<reference evidence="13" key="1">
    <citation type="journal article" date="2021" name="Microb. Physiol.">
        <title>Proteogenomic Insights into the Physiology of Marine, Sulfate-Reducing, Filamentous Desulfonema limicola and Desulfonema magnum.</title>
        <authorList>
            <person name="Schnaars V."/>
            <person name="Wohlbrand L."/>
            <person name="Scheve S."/>
            <person name="Hinrichs C."/>
            <person name="Reinhardt R."/>
            <person name="Rabus R."/>
        </authorList>
    </citation>
    <scope>NUCLEOTIDE SEQUENCE</scope>
    <source>
        <strain evidence="13">4be13</strain>
    </source>
</reference>
<organism evidence="13 14">
    <name type="scientific">Desulfonema magnum</name>
    <dbReference type="NCBI Taxonomy" id="45655"/>
    <lineage>
        <taxon>Bacteria</taxon>
        <taxon>Pseudomonadati</taxon>
        <taxon>Thermodesulfobacteriota</taxon>
        <taxon>Desulfobacteria</taxon>
        <taxon>Desulfobacterales</taxon>
        <taxon>Desulfococcaceae</taxon>
        <taxon>Desulfonema</taxon>
    </lineage>
</organism>
<dbReference type="Gene3D" id="3.90.870.10">
    <property type="entry name" value="DHBP synthase"/>
    <property type="match status" value="1"/>
</dbReference>
<accession>A0A975BR84</accession>
<dbReference type="PANTHER" id="PTHR17490:SF16">
    <property type="entry name" value="THREONYLCARBAMOYL-AMP SYNTHASE"/>
    <property type="match status" value="1"/>
</dbReference>
<keyword evidence="9" id="KW-0067">ATP-binding</keyword>
<evidence type="ECO:0000256" key="9">
    <source>
        <dbReference type="ARBA" id="ARBA00022840"/>
    </source>
</evidence>
<evidence type="ECO:0000256" key="8">
    <source>
        <dbReference type="ARBA" id="ARBA00022741"/>
    </source>
</evidence>
<feature type="domain" description="YrdC-like" evidence="12">
    <location>
        <begin position="22"/>
        <end position="208"/>
    </location>
</feature>
<keyword evidence="4" id="KW-0963">Cytoplasm</keyword>
<evidence type="ECO:0000256" key="11">
    <source>
        <dbReference type="ARBA" id="ARBA00048366"/>
    </source>
</evidence>
<dbReference type="GO" id="GO:0006450">
    <property type="term" value="P:regulation of translational fidelity"/>
    <property type="evidence" value="ECO:0007669"/>
    <property type="project" value="TreeGrafter"/>
</dbReference>
<dbReference type="SUPFAM" id="SSF55821">
    <property type="entry name" value="YrdC/RibB"/>
    <property type="match status" value="1"/>
</dbReference>
<comment type="similarity">
    <text evidence="2">Belongs to the SUA5 family.</text>
</comment>
<dbReference type="GO" id="GO:0005524">
    <property type="term" value="F:ATP binding"/>
    <property type="evidence" value="ECO:0007669"/>
    <property type="project" value="UniProtKB-KW"/>
</dbReference>
<dbReference type="Proteomes" id="UP000663722">
    <property type="component" value="Chromosome"/>
</dbReference>
<dbReference type="InterPro" id="IPR017945">
    <property type="entry name" value="DHBP_synth_RibB-like_a/b_dom"/>
</dbReference>
<evidence type="ECO:0000313" key="13">
    <source>
        <dbReference type="EMBL" id="QTA90226.1"/>
    </source>
</evidence>
<evidence type="ECO:0000256" key="2">
    <source>
        <dbReference type="ARBA" id="ARBA00007663"/>
    </source>
</evidence>
<dbReference type="InterPro" id="IPR006070">
    <property type="entry name" value="Sua5-like_dom"/>
</dbReference>
<keyword evidence="5" id="KW-0808">Transferase</keyword>
<dbReference type="NCBIfam" id="TIGR00057">
    <property type="entry name" value="L-threonylcarbamoyladenylate synthase"/>
    <property type="match status" value="1"/>
</dbReference>
<dbReference type="AlphaFoldDB" id="A0A975BR84"/>
<dbReference type="PANTHER" id="PTHR17490">
    <property type="entry name" value="SUA5"/>
    <property type="match status" value="1"/>
</dbReference>
<dbReference type="GO" id="GO:0003725">
    <property type="term" value="F:double-stranded RNA binding"/>
    <property type="evidence" value="ECO:0007669"/>
    <property type="project" value="InterPro"/>
</dbReference>
<dbReference type="GO" id="GO:0008033">
    <property type="term" value="P:tRNA processing"/>
    <property type="evidence" value="ECO:0007669"/>
    <property type="project" value="UniProtKB-KW"/>
</dbReference>
<keyword evidence="7" id="KW-0548">Nucleotidyltransferase</keyword>
<evidence type="ECO:0000256" key="5">
    <source>
        <dbReference type="ARBA" id="ARBA00022679"/>
    </source>
</evidence>
<proteinExistence type="inferred from homology"/>
<comment type="subcellular location">
    <subcellularLocation>
        <location evidence="1">Cytoplasm</location>
    </subcellularLocation>
</comment>
<sequence length="221" mass="23284">MSKKQKNFSNKILRINPAAPQTDQILKAADIIKKGGIILFPTTCLYGLGADAFDAQAVDKIFDIKQRSYQKPILVLIHDKKELAGLVKSVPPAASYIMDNFWPGRVTLVFEAKDTLPDSLTAGTGKIGVRLCGHPVASAVVSAVGGPVTGTSANLSGQAGCSQVADLDSQVAEKLDLILNAGLLKGGMGSTVVDVTPDVPQILREGIVSAKDIFAVSDRWA</sequence>
<name>A0A975BR84_9BACT</name>
<evidence type="ECO:0000313" key="14">
    <source>
        <dbReference type="Proteomes" id="UP000663722"/>
    </source>
</evidence>
<dbReference type="GO" id="GO:0000049">
    <property type="term" value="F:tRNA binding"/>
    <property type="evidence" value="ECO:0007669"/>
    <property type="project" value="TreeGrafter"/>
</dbReference>
<evidence type="ECO:0000256" key="1">
    <source>
        <dbReference type="ARBA" id="ARBA00004496"/>
    </source>
</evidence>
<dbReference type="KEGG" id="dmm:dnm_062880"/>
<gene>
    <name evidence="13" type="ORF">dnm_062880</name>
</gene>
<dbReference type="InterPro" id="IPR050156">
    <property type="entry name" value="TC-AMP_synthase_SUA5"/>
</dbReference>
<keyword evidence="6" id="KW-0819">tRNA processing</keyword>
<evidence type="ECO:0000256" key="6">
    <source>
        <dbReference type="ARBA" id="ARBA00022694"/>
    </source>
</evidence>
<evidence type="ECO:0000256" key="7">
    <source>
        <dbReference type="ARBA" id="ARBA00022695"/>
    </source>
</evidence>
<keyword evidence="8" id="KW-0547">Nucleotide-binding</keyword>
<evidence type="ECO:0000256" key="4">
    <source>
        <dbReference type="ARBA" id="ARBA00022490"/>
    </source>
</evidence>
<comment type="catalytic activity">
    <reaction evidence="11">
        <text>L-threonine + hydrogencarbonate + ATP = L-threonylcarbamoyladenylate + diphosphate + H2O</text>
        <dbReference type="Rhea" id="RHEA:36407"/>
        <dbReference type="ChEBI" id="CHEBI:15377"/>
        <dbReference type="ChEBI" id="CHEBI:17544"/>
        <dbReference type="ChEBI" id="CHEBI:30616"/>
        <dbReference type="ChEBI" id="CHEBI:33019"/>
        <dbReference type="ChEBI" id="CHEBI:57926"/>
        <dbReference type="ChEBI" id="CHEBI:73682"/>
        <dbReference type="EC" id="2.7.7.87"/>
    </reaction>
</comment>
<evidence type="ECO:0000256" key="3">
    <source>
        <dbReference type="ARBA" id="ARBA00012584"/>
    </source>
</evidence>
<dbReference type="Pfam" id="PF01300">
    <property type="entry name" value="Sua5_yciO_yrdC"/>
    <property type="match status" value="1"/>
</dbReference>